<dbReference type="EMBL" id="UOGD01000175">
    <property type="protein sequence ID" value="VAX20741.1"/>
    <property type="molecule type" value="Genomic_DNA"/>
</dbReference>
<proteinExistence type="predicted"/>
<accession>A0A3B1C1Z2</accession>
<sequence>GNIDITVLCKIQKSDSLSEIQYLFSSEAKIHSVEYLKEGNWISIQYKFNGKDSLLLLFDNEILPANKYVLKFKYSFPTNIINDSPVIIDRGHRWYPLIIDQIAAFKLSCNVPKGYYVLAAGNLQSVNNHKDSNTFIWESQTAVFKIPLVVFNRHQFKIEEYDSLGISIDFYYLNADSIEVSTIINEAAKCINYFSKNIGSYPYKKLTLFEVTRWGGINTGSGLIMIGSQSLGMMKQKYYDGLNLTIAQQWIGAGVFAKYGAPGFWFLALSLPHYLRLMYLRQTKDEESFYESLHKPLAKYKEFSGKENDIPIMDIDSPNSKEKSIILYGKGPYVISKIENAMGDEKWLLFLQNIYESFRGKILTYTEFEKQISKYDENGNILTLLKKLVTQKGMPKD</sequence>
<gene>
    <name evidence="1" type="ORF">MNBD_IGNAVI01-1107</name>
</gene>
<feature type="non-terminal residue" evidence="1">
    <location>
        <position position="1"/>
    </location>
</feature>
<organism evidence="1">
    <name type="scientific">hydrothermal vent metagenome</name>
    <dbReference type="NCBI Taxonomy" id="652676"/>
    <lineage>
        <taxon>unclassified sequences</taxon>
        <taxon>metagenomes</taxon>
        <taxon>ecological metagenomes</taxon>
    </lineage>
</organism>
<dbReference type="AlphaFoldDB" id="A0A3B1C1Z2"/>
<dbReference type="SUPFAM" id="SSF55486">
    <property type="entry name" value="Metalloproteases ('zincins'), catalytic domain"/>
    <property type="match status" value="1"/>
</dbReference>
<protein>
    <recommendedName>
        <fullName evidence="2">Peptidase M1 membrane alanine aminopeptidase domain-containing protein</fullName>
    </recommendedName>
</protein>
<evidence type="ECO:0008006" key="2">
    <source>
        <dbReference type="Google" id="ProtNLM"/>
    </source>
</evidence>
<dbReference type="InterPro" id="IPR027268">
    <property type="entry name" value="Peptidase_M4/M1_CTD_sf"/>
</dbReference>
<evidence type="ECO:0000313" key="1">
    <source>
        <dbReference type="EMBL" id="VAX20741.1"/>
    </source>
</evidence>
<dbReference type="Gene3D" id="1.10.390.10">
    <property type="entry name" value="Neutral Protease Domain 2"/>
    <property type="match status" value="1"/>
</dbReference>
<reference evidence="1" key="1">
    <citation type="submission" date="2018-06" db="EMBL/GenBank/DDBJ databases">
        <authorList>
            <person name="Zhirakovskaya E."/>
        </authorList>
    </citation>
    <scope>NUCLEOTIDE SEQUENCE</scope>
</reference>
<name>A0A3B1C1Z2_9ZZZZ</name>